<accession>A0A1D1YW97</accession>
<evidence type="ECO:0000313" key="6">
    <source>
        <dbReference type="EMBL" id="JAT58927.1"/>
    </source>
</evidence>
<name>A0A1D1YW97_9ARAE</name>
<dbReference type="InterPro" id="IPR042266">
    <property type="entry name" value="PPPDE_sf"/>
</dbReference>
<feature type="non-terminal residue" evidence="6">
    <location>
        <position position="1"/>
    </location>
</feature>
<dbReference type="GO" id="GO:0101005">
    <property type="term" value="F:deubiquitinase activity"/>
    <property type="evidence" value="ECO:0007669"/>
    <property type="project" value="TreeGrafter"/>
</dbReference>
<dbReference type="Pfam" id="PF05903">
    <property type="entry name" value="Peptidase_C97"/>
    <property type="match status" value="1"/>
</dbReference>
<dbReference type="SMART" id="SM01179">
    <property type="entry name" value="DUF862"/>
    <property type="match status" value="1"/>
</dbReference>
<comment type="similarity">
    <text evidence="1">Belongs to the DeSI family.</text>
</comment>
<dbReference type="EMBL" id="GDJX01009009">
    <property type="protein sequence ID" value="JAT58927.1"/>
    <property type="molecule type" value="Transcribed_RNA"/>
</dbReference>
<proteinExistence type="inferred from homology"/>
<dbReference type="PANTHER" id="PTHR12378">
    <property type="entry name" value="DESUMOYLATING ISOPEPTIDASE"/>
    <property type="match status" value="1"/>
</dbReference>
<sequence>SLSLSLNICIATPTDPCRAPRPRGRERTLPNSGKAFLVGGRVDRSLMGSRLSCCSSSAPDERSRGVPVILNVYDLTTWNNYTYWCGLGIFHSGIEVHGLEYGFGAHDLPSSGVFEVEPRCCPGFTYKCSISLGHTKMLPSEFRVFMENMASDYHGDTYHLISKNCNHFTDDICVRLTGKQIPGWVNRLARLGEMCSCLLPESLQIPVVKQTPEYHVYSEEGSESPSVITAHEPTGSDDADQDKHLLSPSSGGEVSFIKEVHR</sequence>
<keyword evidence="3" id="KW-0378">Hydrolase</keyword>
<evidence type="ECO:0000256" key="1">
    <source>
        <dbReference type="ARBA" id="ARBA00008140"/>
    </source>
</evidence>
<evidence type="ECO:0000256" key="3">
    <source>
        <dbReference type="ARBA" id="ARBA00022801"/>
    </source>
</evidence>
<keyword evidence="2" id="KW-0645">Protease</keyword>
<dbReference type="GO" id="GO:0006508">
    <property type="term" value="P:proteolysis"/>
    <property type="evidence" value="ECO:0007669"/>
    <property type="project" value="UniProtKB-KW"/>
</dbReference>
<dbReference type="GO" id="GO:0016579">
    <property type="term" value="P:protein deubiquitination"/>
    <property type="evidence" value="ECO:0007669"/>
    <property type="project" value="TreeGrafter"/>
</dbReference>
<dbReference type="AlphaFoldDB" id="A0A1D1YW97"/>
<dbReference type="PANTHER" id="PTHR12378:SF80">
    <property type="entry name" value="IP06716P-RELATED"/>
    <property type="match status" value="1"/>
</dbReference>
<organism evidence="6">
    <name type="scientific">Anthurium amnicola</name>
    <dbReference type="NCBI Taxonomy" id="1678845"/>
    <lineage>
        <taxon>Eukaryota</taxon>
        <taxon>Viridiplantae</taxon>
        <taxon>Streptophyta</taxon>
        <taxon>Embryophyta</taxon>
        <taxon>Tracheophyta</taxon>
        <taxon>Spermatophyta</taxon>
        <taxon>Magnoliopsida</taxon>
        <taxon>Liliopsida</taxon>
        <taxon>Araceae</taxon>
        <taxon>Pothoideae</taxon>
        <taxon>Potheae</taxon>
        <taxon>Anthurium</taxon>
    </lineage>
</organism>
<dbReference type="Gene3D" id="3.90.1720.30">
    <property type="entry name" value="PPPDE domains"/>
    <property type="match status" value="1"/>
</dbReference>
<evidence type="ECO:0000256" key="4">
    <source>
        <dbReference type="SAM" id="MobiDB-lite"/>
    </source>
</evidence>
<reference evidence="6" key="1">
    <citation type="submission" date="2015-07" db="EMBL/GenBank/DDBJ databases">
        <title>Transcriptome Assembly of Anthurium amnicola.</title>
        <authorList>
            <person name="Suzuki J."/>
        </authorList>
    </citation>
    <scope>NUCLEOTIDE SEQUENCE</scope>
</reference>
<feature type="domain" description="PPPDE" evidence="5">
    <location>
        <begin position="66"/>
        <end position="203"/>
    </location>
</feature>
<dbReference type="PROSITE" id="PS51858">
    <property type="entry name" value="PPPDE"/>
    <property type="match status" value="1"/>
</dbReference>
<feature type="region of interest" description="Disordered" evidence="4">
    <location>
        <begin position="219"/>
        <end position="262"/>
    </location>
</feature>
<gene>
    <name evidence="6" type="primary">At4g17486_9</name>
    <name evidence="6" type="ORF">g.37701</name>
</gene>
<evidence type="ECO:0000259" key="5">
    <source>
        <dbReference type="PROSITE" id="PS51858"/>
    </source>
</evidence>
<protein>
    <submittedName>
        <fullName evidence="6">UPF0326 protein At4g17486</fullName>
    </submittedName>
</protein>
<dbReference type="InterPro" id="IPR008580">
    <property type="entry name" value="PPPDE_dom"/>
</dbReference>
<evidence type="ECO:0000256" key="2">
    <source>
        <dbReference type="ARBA" id="ARBA00022670"/>
    </source>
</evidence>